<protein>
    <submittedName>
        <fullName evidence="1">Uncharacterized protein</fullName>
    </submittedName>
</protein>
<dbReference type="CDD" id="cd00161">
    <property type="entry name" value="beta-trefoil_Ricin-like"/>
    <property type="match status" value="1"/>
</dbReference>
<evidence type="ECO:0000313" key="1">
    <source>
        <dbReference type="EMBL" id="CAE7185639.1"/>
    </source>
</evidence>
<sequence length="176" mass="18711">MFSTTLLLLALAATGLCQSDSPRTVYLTSAQDSKFVIVPKARNAGSALVVQQTTSSPTQTWLLSAPSNGTTIRLASTTLCIDAGPRSGWKDMALLYVRECAATGTTNEQQTWITMADGRIALAASSGTKLCVDLQYIKAVQNNPVGMYNCAGLGNIGAKDKGLNWPMVDFKTIQSE</sequence>
<dbReference type="Gene3D" id="2.80.10.50">
    <property type="match status" value="1"/>
</dbReference>
<dbReference type="AlphaFoldDB" id="A0A6S6W418"/>
<dbReference type="EMBL" id="HG992982">
    <property type="protein sequence ID" value="CAE7185639.1"/>
    <property type="molecule type" value="Genomic_DNA"/>
</dbReference>
<dbReference type="PROSITE" id="PS50231">
    <property type="entry name" value="RICIN_B_LECTIN"/>
    <property type="match status" value="1"/>
</dbReference>
<proteinExistence type="predicted"/>
<gene>
    <name evidence="1" type="ORF">PTTW11_06837</name>
</gene>
<name>A0A6S6W418_9PLEO</name>
<organism evidence="1 2">
    <name type="scientific">Pyrenophora teres f. teres</name>
    <dbReference type="NCBI Taxonomy" id="97479"/>
    <lineage>
        <taxon>Eukaryota</taxon>
        <taxon>Fungi</taxon>
        <taxon>Dikarya</taxon>
        <taxon>Ascomycota</taxon>
        <taxon>Pezizomycotina</taxon>
        <taxon>Dothideomycetes</taxon>
        <taxon>Pleosporomycetidae</taxon>
        <taxon>Pleosporales</taxon>
        <taxon>Pleosporineae</taxon>
        <taxon>Pleosporaceae</taxon>
        <taxon>Pyrenophora</taxon>
    </lineage>
</organism>
<reference evidence="1" key="1">
    <citation type="submission" date="2021-02" db="EMBL/GenBank/DDBJ databases">
        <authorList>
            <person name="Syme A R."/>
            <person name="Syme A R."/>
            <person name="Moolhuijzen P."/>
        </authorList>
    </citation>
    <scope>NUCLEOTIDE SEQUENCE</scope>
    <source>
        <strain evidence="1">W1-1</strain>
    </source>
</reference>
<dbReference type="Proteomes" id="UP000472372">
    <property type="component" value="Chromosome 6"/>
</dbReference>
<evidence type="ECO:0000313" key="2">
    <source>
        <dbReference type="Proteomes" id="UP000472372"/>
    </source>
</evidence>
<dbReference type="SUPFAM" id="SSF50370">
    <property type="entry name" value="Ricin B-like lectins"/>
    <property type="match status" value="1"/>
</dbReference>
<accession>A0A6S6W418</accession>
<dbReference type="InterPro" id="IPR035992">
    <property type="entry name" value="Ricin_B-like_lectins"/>
</dbReference>